<evidence type="ECO:0000313" key="5">
    <source>
        <dbReference type="Proteomes" id="UP000051733"/>
    </source>
</evidence>
<protein>
    <submittedName>
        <fullName evidence="4">Amidophosphoribosyltransferase-like protein</fullName>
    </submittedName>
</protein>
<evidence type="ECO:0000256" key="1">
    <source>
        <dbReference type="ARBA" id="ARBA00008007"/>
    </source>
</evidence>
<comment type="similarity">
    <text evidence="1">Belongs to the ComF/GntX family.</text>
</comment>
<dbReference type="PATRIC" id="fig|1423813.3.peg.560"/>
<dbReference type="AlphaFoldDB" id="A0A0R2A0F6"/>
<dbReference type="Proteomes" id="UP000051733">
    <property type="component" value="Unassembled WGS sequence"/>
</dbReference>
<keyword evidence="4" id="KW-0808">Transferase</keyword>
<dbReference type="InterPro" id="IPR000836">
    <property type="entry name" value="PRTase_dom"/>
</dbReference>
<dbReference type="Pfam" id="PF18912">
    <property type="entry name" value="DZR_2"/>
    <property type="match status" value="1"/>
</dbReference>
<dbReference type="PANTHER" id="PTHR47505">
    <property type="entry name" value="DNA UTILIZATION PROTEIN YHGH"/>
    <property type="match status" value="1"/>
</dbReference>
<accession>A0A0R2A0F6</accession>
<evidence type="ECO:0000313" key="4">
    <source>
        <dbReference type="EMBL" id="KRM60461.1"/>
    </source>
</evidence>
<sequence>MKCLLCGSGIKNELTLKQLLAWQPVQDHQVCQVCWGRFEWITGAACRGCGHPQTTTELCGQCQEWQQQTGFLLVNRSLLHYNEALHDFMQQYKFVGDYRLRQVFAAPLQAMIATVSADVIVPIPVTPATWKERGFNQVTGMLSHCDWKPLIETRAHHKQERQSHKNRQERLATKQPFEMVGAALAQTPINGKRVLLVDDVYTTGRTLYHAAALCRSYHPSQIESITLAR</sequence>
<reference evidence="4 5" key="1">
    <citation type="journal article" date="2015" name="Genome Announc.">
        <title>Expanding the biotechnology potential of lactobacilli through comparative genomics of 213 strains and associated genera.</title>
        <authorList>
            <person name="Sun Z."/>
            <person name="Harris H.M."/>
            <person name="McCann A."/>
            <person name="Guo C."/>
            <person name="Argimon S."/>
            <person name="Zhang W."/>
            <person name="Yang X."/>
            <person name="Jeffery I.B."/>
            <person name="Cooney J.C."/>
            <person name="Kagawa T.F."/>
            <person name="Liu W."/>
            <person name="Song Y."/>
            <person name="Salvetti E."/>
            <person name="Wrobel A."/>
            <person name="Rasinkangas P."/>
            <person name="Parkhill J."/>
            <person name="Rea M.C."/>
            <person name="O'Sullivan O."/>
            <person name="Ritari J."/>
            <person name="Douillard F.P."/>
            <person name="Paul Ross R."/>
            <person name="Yang R."/>
            <person name="Briner A.E."/>
            <person name="Felis G.E."/>
            <person name="de Vos W.M."/>
            <person name="Barrangou R."/>
            <person name="Klaenhammer T.R."/>
            <person name="Caufield P.W."/>
            <person name="Cui Y."/>
            <person name="Zhang H."/>
            <person name="O'Toole P.W."/>
        </authorList>
    </citation>
    <scope>NUCLEOTIDE SEQUENCE [LARGE SCALE GENOMIC DNA]</scope>
    <source>
        <strain evidence="4 5">DSM 20634</strain>
    </source>
</reference>
<proteinExistence type="inferred from homology"/>
<dbReference type="RefSeq" id="WP_057780550.1">
    <property type="nucleotide sequence ID" value="NZ_AYYY01000063.1"/>
</dbReference>
<dbReference type="InterPro" id="IPR051910">
    <property type="entry name" value="ComF/GntX_DNA_util-trans"/>
</dbReference>
<dbReference type="OrthoDB" id="9779910at2"/>
<comment type="caution">
    <text evidence="4">The sequence shown here is derived from an EMBL/GenBank/DDBJ whole genome shotgun (WGS) entry which is preliminary data.</text>
</comment>
<dbReference type="CDD" id="cd06223">
    <property type="entry name" value="PRTases_typeI"/>
    <property type="match status" value="1"/>
</dbReference>
<dbReference type="InterPro" id="IPR029057">
    <property type="entry name" value="PRTase-like"/>
</dbReference>
<feature type="domain" description="Double zinc ribbon" evidence="3">
    <location>
        <begin position="3"/>
        <end position="63"/>
    </location>
</feature>
<dbReference type="InterPro" id="IPR044005">
    <property type="entry name" value="DZR_2"/>
</dbReference>
<dbReference type="STRING" id="1423813.FC26_GL000549"/>
<dbReference type="PANTHER" id="PTHR47505:SF1">
    <property type="entry name" value="DNA UTILIZATION PROTEIN YHGH"/>
    <property type="match status" value="1"/>
</dbReference>
<dbReference type="EMBL" id="AYYY01000063">
    <property type="protein sequence ID" value="KRM60461.1"/>
    <property type="molecule type" value="Genomic_DNA"/>
</dbReference>
<evidence type="ECO:0000259" key="3">
    <source>
        <dbReference type="Pfam" id="PF18912"/>
    </source>
</evidence>
<dbReference type="GO" id="GO:0016757">
    <property type="term" value="F:glycosyltransferase activity"/>
    <property type="evidence" value="ECO:0007669"/>
    <property type="project" value="UniProtKB-KW"/>
</dbReference>
<dbReference type="Pfam" id="PF00156">
    <property type="entry name" value="Pribosyltran"/>
    <property type="match status" value="1"/>
</dbReference>
<feature type="domain" description="Phosphoribosyltransferase" evidence="2">
    <location>
        <begin position="174"/>
        <end position="228"/>
    </location>
</feature>
<evidence type="ECO:0000259" key="2">
    <source>
        <dbReference type="Pfam" id="PF00156"/>
    </source>
</evidence>
<gene>
    <name evidence="4" type="ORF">FC26_GL000549</name>
</gene>
<keyword evidence="5" id="KW-1185">Reference proteome</keyword>
<dbReference type="Gene3D" id="3.40.50.2020">
    <property type="match status" value="1"/>
</dbReference>
<name>A0A0R2A0F6_9LACO</name>
<keyword evidence="4" id="KW-0328">Glycosyltransferase</keyword>
<organism evidence="4 5">
    <name type="scientific">Paucilactobacillus vaccinostercus DSM 20634</name>
    <dbReference type="NCBI Taxonomy" id="1423813"/>
    <lineage>
        <taxon>Bacteria</taxon>
        <taxon>Bacillati</taxon>
        <taxon>Bacillota</taxon>
        <taxon>Bacilli</taxon>
        <taxon>Lactobacillales</taxon>
        <taxon>Lactobacillaceae</taxon>
        <taxon>Paucilactobacillus</taxon>
    </lineage>
</organism>
<dbReference type="SUPFAM" id="SSF53271">
    <property type="entry name" value="PRTase-like"/>
    <property type="match status" value="1"/>
</dbReference>